<evidence type="ECO:0000256" key="5">
    <source>
        <dbReference type="ARBA" id="ARBA00022723"/>
    </source>
</evidence>
<evidence type="ECO:0000256" key="4">
    <source>
        <dbReference type="ARBA" id="ARBA00022617"/>
    </source>
</evidence>
<evidence type="ECO:0000313" key="17">
    <source>
        <dbReference type="Proteomes" id="UP001597171"/>
    </source>
</evidence>
<keyword evidence="17" id="KW-1185">Reference proteome</keyword>
<comment type="cofactor">
    <cofactor evidence="13">
        <name>heme b</name>
        <dbReference type="ChEBI" id="CHEBI:60344"/>
    </cofactor>
    <text evidence="13">Binds 1 heme b (iron(II)-protoporphyrin IX) group non-covalently per subunit.</text>
</comment>
<dbReference type="Pfam" id="PF20628">
    <property type="entry name" value="Dyp_perox_C"/>
    <property type="match status" value="1"/>
</dbReference>
<keyword evidence="5 13" id="KW-0479">Metal-binding</keyword>
<dbReference type="PROSITE" id="PS51318">
    <property type="entry name" value="TAT"/>
    <property type="match status" value="1"/>
</dbReference>
<dbReference type="NCBIfam" id="TIGR01413">
    <property type="entry name" value="Dyp_perox_fam"/>
    <property type="match status" value="1"/>
</dbReference>
<keyword evidence="6" id="KW-0732">Signal</keyword>
<dbReference type="PANTHER" id="PTHR30521:SF4">
    <property type="entry name" value="DEFERROCHELATASE"/>
    <property type="match status" value="1"/>
</dbReference>
<evidence type="ECO:0000256" key="10">
    <source>
        <dbReference type="ARBA" id="ARBA00033771"/>
    </source>
</evidence>
<keyword evidence="8 13" id="KW-0408">Iron</keyword>
<dbReference type="Proteomes" id="UP001597171">
    <property type="component" value="Unassembled WGS sequence"/>
</dbReference>
<evidence type="ECO:0000256" key="2">
    <source>
        <dbReference type="ARBA" id="ARBA00005365"/>
    </source>
</evidence>
<keyword evidence="4 13" id="KW-0349">Heme</keyword>
<keyword evidence="3 13" id="KW-0575">Peroxidase</keyword>
<dbReference type="PROSITE" id="PS51257">
    <property type="entry name" value="PROKAR_LIPOPROTEIN"/>
    <property type="match status" value="1"/>
</dbReference>
<dbReference type="PROSITE" id="PS51404">
    <property type="entry name" value="DYP_PEROXIDASE"/>
    <property type="match status" value="1"/>
</dbReference>
<dbReference type="InterPro" id="IPR006314">
    <property type="entry name" value="Dyp_peroxidase"/>
</dbReference>
<reference evidence="17" key="1">
    <citation type="journal article" date="2019" name="Int. J. Syst. Evol. Microbiol.">
        <title>The Global Catalogue of Microorganisms (GCM) 10K type strain sequencing project: providing services to taxonomists for standard genome sequencing and annotation.</title>
        <authorList>
            <consortium name="The Broad Institute Genomics Platform"/>
            <consortium name="The Broad Institute Genome Sequencing Center for Infectious Disease"/>
            <person name="Wu L."/>
            <person name="Ma J."/>
        </authorList>
    </citation>
    <scope>NUCLEOTIDE SEQUENCE [LARGE SCALE GENOMIC DNA]</scope>
    <source>
        <strain evidence="17">CCUG 61696</strain>
    </source>
</reference>
<protein>
    <recommendedName>
        <fullName evidence="10 13">Deferrochelatase</fullName>
        <ecNumber evidence="13">1.11.1.-</ecNumber>
    </recommendedName>
    <alternativeName>
        <fullName evidence="11 13">Peroxidase EfeB</fullName>
    </alternativeName>
</protein>
<evidence type="ECO:0000256" key="7">
    <source>
        <dbReference type="ARBA" id="ARBA00023002"/>
    </source>
</evidence>
<dbReference type="EMBL" id="JBHTMX010000124">
    <property type="protein sequence ID" value="MFD1332796.1"/>
    <property type="molecule type" value="Genomic_DNA"/>
</dbReference>
<dbReference type="EC" id="1.11.1.-" evidence="13"/>
<dbReference type="InterPro" id="IPR006313">
    <property type="entry name" value="EfeB/EfeN"/>
</dbReference>
<dbReference type="InterPro" id="IPR011008">
    <property type="entry name" value="Dimeric_a/b-barrel"/>
</dbReference>
<feature type="domain" description="Dyp-type peroxidase N-terminal" evidence="14">
    <location>
        <begin position="62"/>
        <end position="212"/>
    </location>
</feature>
<evidence type="ECO:0000313" key="16">
    <source>
        <dbReference type="EMBL" id="MFD1332796.1"/>
    </source>
</evidence>
<dbReference type="InterPro" id="IPR006311">
    <property type="entry name" value="TAT_signal"/>
</dbReference>
<keyword evidence="7 13" id="KW-0560">Oxidoreductase</keyword>
<keyword evidence="9" id="KW-0456">Lyase</keyword>
<evidence type="ECO:0000256" key="1">
    <source>
        <dbReference type="ARBA" id="ARBA00004196"/>
    </source>
</evidence>
<accession>A0ABW3Z965</accession>
<dbReference type="Pfam" id="PF04261">
    <property type="entry name" value="Dyp_perox_N"/>
    <property type="match status" value="1"/>
</dbReference>
<evidence type="ECO:0000256" key="6">
    <source>
        <dbReference type="ARBA" id="ARBA00022729"/>
    </source>
</evidence>
<dbReference type="PANTHER" id="PTHR30521">
    <property type="entry name" value="DEFERROCHELATASE/PEROXIDASE"/>
    <property type="match status" value="1"/>
</dbReference>
<evidence type="ECO:0000259" key="14">
    <source>
        <dbReference type="Pfam" id="PF04261"/>
    </source>
</evidence>
<evidence type="ECO:0000256" key="11">
    <source>
        <dbReference type="ARBA" id="ARBA00033775"/>
    </source>
</evidence>
<evidence type="ECO:0000256" key="13">
    <source>
        <dbReference type="RuleBase" id="RU365017"/>
    </source>
</evidence>
<dbReference type="RefSeq" id="WP_378776004.1">
    <property type="nucleotide sequence ID" value="NZ_JBHTMX010000124.1"/>
</dbReference>
<proteinExistence type="inferred from homology"/>
<comment type="catalytic activity">
    <reaction evidence="12">
        <text>heme b + 2 H(+) = protoporphyrin IX + Fe(2+)</text>
        <dbReference type="Rhea" id="RHEA:22584"/>
        <dbReference type="ChEBI" id="CHEBI:15378"/>
        <dbReference type="ChEBI" id="CHEBI:29033"/>
        <dbReference type="ChEBI" id="CHEBI:57306"/>
        <dbReference type="ChEBI" id="CHEBI:60344"/>
        <dbReference type="EC" id="4.98.1.1"/>
    </reaction>
    <physiologicalReaction direction="left-to-right" evidence="12">
        <dbReference type="Rhea" id="RHEA:22585"/>
    </physiologicalReaction>
</comment>
<organism evidence="16 17">
    <name type="scientific">Methylopila musalis</name>
    <dbReference type="NCBI Taxonomy" id="1134781"/>
    <lineage>
        <taxon>Bacteria</taxon>
        <taxon>Pseudomonadati</taxon>
        <taxon>Pseudomonadota</taxon>
        <taxon>Alphaproteobacteria</taxon>
        <taxon>Hyphomicrobiales</taxon>
        <taxon>Methylopilaceae</taxon>
        <taxon>Methylopila</taxon>
    </lineage>
</organism>
<gene>
    <name evidence="16" type="primary">efeB</name>
    <name evidence="16" type="ORF">ACFQ4O_12395</name>
</gene>
<evidence type="ECO:0000256" key="3">
    <source>
        <dbReference type="ARBA" id="ARBA00022559"/>
    </source>
</evidence>
<evidence type="ECO:0000259" key="15">
    <source>
        <dbReference type="Pfam" id="PF20628"/>
    </source>
</evidence>
<feature type="domain" description="Dyp-type peroxidase C-terminal" evidence="15">
    <location>
        <begin position="228"/>
        <end position="412"/>
    </location>
</feature>
<dbReference type="InterPro" id="IPR048328">
    <property type="entry name" value="Dyp_perox_C"/>
</dbReference>
<comment type="subcellular location">
    <subcellularLocation>
        <location evidence="1">Cell envelope</location>
    </subcellularLocation>
</comment>
<evidence type="ECO:0000256" key="12">
    <source>
        <dbReference type="ARBA" id="ARBA00048856"/>
    </source>
</evidence>
<dbReference type="NCBIfam" id="TIGR01412">
    <property type="entry name" value="tat_substr_1"/>
    <property type="match status" value="1"/>
</dbReference>
<comment type="caution">
    <text evidence="16">The sequence shown here is derived from an EMBL/GenBank/DDBJ whole genome shotgun (WGS) entry which is preliminary data.</text>
</comment>
<name>A0ABW3Z965_9HYPH</name>
<comment type="function">
    <text evidence="13">Involved in the recovery of exogenous heme iron. Extracts iron from heme while preserving the protoporphyrin ring intact.</text>
</comment>
<dbReference type="InterPro" id="IPR048327">
    <property type="entry name" value="Dyp_perox_N"/>
</dbReference>
<dbReference type="SUPFAM" id="SSF54909">
    <property type="entry name" value="Dimeric alpha+beta barrel"/>
    <property type="match status" value="1"/>
</dbReference>
<sequence>MSDRGHSRRALLKSVGGLGVGGLVAACPFAASAARAEPHVTDAPLANRASQEDRTPFHGARQAGVVTPRPAHGMVASFAVVADDVDALEALFRRLTERAAFLTAGGPVPELDPKLPPADSGLLGPVAKPDGLTITVSLGASLFDDRPWLAPLKPKRLTRMTRFPNDALNADLCHGDLALQICANSQDATIHALRDIIKSIPDQLILSWKQEGAVPVIAPGPDGAAESARNFLGFRDGSANPDSHDETLMDRVVWVGDAHGEPDWAAGGSYQAVRIIRNFVERWDRTPLAEQERIMGRAKMSGAPLDKLSASEFVAPDYDRDTDGRLTPLTSHIRLANPRDGKSDANLILRRPFNYSNGVTKSGQLDQGLLFICYQADLDAGFIAVQRRLDGEPLEEYVKPVGGGYFYVLPGVPTPSDPYGRALIAAARASRAG</sequence>
<evidence type="ECO:0000256" key="9">
    <source>
        <dbReference type="ARBA" id="ARBA00023239"/>
    </source>
</evidence>
<comment type="similarity">
    <text evidence="2">Belongs to the DyP-type peroxidase family. EfeB subfamily.</text>
</comment>
<evidence type="ECO:0000256" key="8">
    <source>
        <dbReference type="ARBA" id="ARBA00023004"/>
    </source>
</evidence>